<name>A0A2G9FZJ1_9LAMI</name>
<feature type="transmembrane region" description="Helical" evidence="2">
    <location>
        <begin position="33"/>
        <end position="51"/>
    </location>
</feature>
<accession>A0A2G9FZJ1</accession>
<dbReference type="EMBL" id="NKXS01008378">
    <property type="protein sequence ID" value="PIM98460.1"/>
    <property type="molecule type" value="Genomic_DNA"/>
</dbReference>
<evidence type="ECO:0000256" key="1">
    <source>
        <dbReference type="SAM" id="MobiDB-lite"/>
    </source>
</evidence>
<keyword evidence="2" id="KW-0472">Membrane</keyword>
<reference evidence="4" key="1">
    <citation type="journal article" date="2018" name="Gigascience">
        <title>Genome assembly of the Pink Ipe (Handroanthus impetiginosus, Bignoniaceae), a highly valued, ecologically keystone Neotropical timber forest tree.</title>
        <authorList>
            <person name="Silva-Junior O.B."/>
            <person name="Grattapaglia D."/>
            <person name="Novaes E."/>
            <person name="Collevatti R.G."/>
        </authorList>
    </citation>
    <scope>NUCLEOTIDE SEQUENCE [LARGE SCALE GENOMIC DNA]</scope>
    <source>
        <strain evidence="4">cv. UFG-1</strain>
    </source>
</reference>
<organism evidence="3 4">
    <name type="scientific">Handroanthus impetiginosus</name>
    <dbReference type="NCBI Taxonomy" id="429701"/>
    <lineage>
        <taxon>Eukaryota</taxon>
        <taxon>Viridiplantae</taxon>
        <taxon>Streptophyta</taxon>
        <taxon>Embryophyta</taxon>
        <taxon>Tracheophyta</taxon>
        <taxon>Spermatophyta</taxon>
        <taxon>Magnoliopsida</taxon>
        <taxon>eudicotyledons</taxon>
        <taxon>Gunneridae</taxon>
        <taxon>Pentapetalae</taxon>
        <taxon>asterids</taxon>
        <taxon>lamiids</taxon>
        <taxon>Lamiales</taxon>
        <taxon>Bignoniaceae</taxon>
        <taxon>Crescentiina</taxon>
        <taxon>Tabebuia alliance</taxon>
        <taxon>Handroanthus</taxon>
    </lineage>
</organism>
<evidence type="ECO:0000256" key="2">
    <source>
        <dbReference type="SAM" id="Phobius"/>
    </source>
</evidence>
<dbReference type="AlphaFoldDB" id="A0A2G9FZJ1"/>
<comment type="caution">
    <text evidence="3">The sequence shown here is derived from an EMBL/GenBank/DDBJ whole genome shotgun (WGS) entry which is preliminary data.</text>
</comment>
<protein>
    <recommendedName>
        <fullName evidence="5">DUF4408 domain-containing protein</fullName>
    </recommendedName>
</protein>
<proteinExistence type="predicted"/>
<sequence length="243" mass="28731">MAMPLLNFPQNPLNFEKSQKNPKNQYSSTLKSFWAFLLSIFIYISVFYIFNLSPSTLFCTTKFWFFIANTLILIILADFGSFSSYKEDDFYEEYVKNTVRTKNNFPTFEAQYVKIVENDPKQEEVEIKTIKMDRIKVKNDGPQNPNEKFEKKKKKKCGRSNSDKAIITAAEVGAEENKKKRVLQRTLSERQNEETTFQENEFSTMSDEELNRRVEEFIRRCNRQIRLQAVARRNQESLELNPM</sequence>
<evidence type="ECO:0008006" key="5">
    <source>
        <dbReference type="Google" id="ProtNLM"/>
    </source>
</evidence>
<feature type="region of interest" description="Disordered" evidence="1">
    <location>
        <begin position="137"/>
        <end position="161"/>
    </location>
</feature>
<dbReference type="PANTHER" id="PTHR35997:SF6">
    <property type="entry name" value="COTTON FIBER PROTEIN"/>
    <property type="match status" value="1"/>
</dbReference>
<dbReference type="InterPro" id="IPR008480">
    <property type="entry name" value="DUF761_pln"/>
</dbReference>
<dbReference type="OrthoDB" id="680761at2759"/>
<dbReference type="Proteomes" id="UP000231279">
    <property type="component" value="Unassembled WGS sequence"/>
</dbReference>
<feature type="transmembrane region" description="Helical" evidence="2">
    <location>
        <begin position="63"/>
        <end position="82"/>
    </location>
</feature>
<keyword evidence="2" id="KW-1133">Transmembrane helix</keyword>
<keyword evidence="4" id="KW-1185">Reference proteome</keyword>
<gene>
    <name evidence="3" type="ORF">CDL12_29059</name>
</gene>
<evidence type="ECO:0000313" key="4">
    <source>
        <dbReference type="Proteomes" id="UP000231279"/>
    </source>
</evidence>
<keyword evidence="2" id="KW-0812">Transmembrane</keyword>
<evidence type="ECO:0000313" key="3">
    <source>
        <dbReference type="EMBL" id="PIM98460.1"/>
    </source>
</evidence>
<dbReference type="Pfam" id="PF05553">
    <property type="entry name" value="DUF761"/>
    <property type="match status" value="1"/>
</dbReference>
<dbReference type="PANTHER" id="PTHR35997">
    <property type="entry name" value="COTTON FIBER PROTEIN-RELATED"/>
    <property type="match status" value="1"/>
</dbReference>